<feature type="transmembrane region" description="Helical" evidence="2">
    <location>
        <begin position="49"/>
        <end position="68"/>
    </location>
</feature>
<dbReference type="Proteomes" id="UP000254118">
    <property type="component" value="Unassembled WGS sequence"/>
</dbReference>
<keyword evidence="2" id="KW-1133">Transmembrane helix</keyword>
<evidence type="ECO:0000256" key="2">
    <source>
        <dbReference type="SAM" id="Phobius"/>
    </source>
</evidence>
<keyword evidence="2" id="KW-0812">Transmembrane</keyword>
<name>A0AA46H0D7_9MICO</name>
<keyword evidence="2" id="KW-0472">Membrane</keyword>
<protein>
    <submittedName>
        <fullName evidence="3">Uncharacterized protein</fullName>
    </submittedName>
</protein>
<feature type="compositionally biased region" description="Polar residues" evidence="1">
    <location>
        <begin position="1"/>
        <end position="14"/>
    </location>
</feature>
<dbReference type="EMBL" id="UFYA01000001">
    <property type="protein sequence ID" value="STD09317.1"/>
    <property type="molecule type" value="Genomic_DNA"/>
</dbReference>
<evidence type="ECO:0000313" key="4">
    <source>
        <dbReference type="Proteomes" id="UP000254118"/>
    </source>
</evidence>
<evidence type="ECO:0000256" key="1">
    <source>
        <dbReference type="SAM" id="MobiDB-lite"/>
    </source>
</evidence>
<feature type="transmembrane region" description="Helical" evidence="2">
    <location>
        <begin position="24"/>
        <end position="43"/>
    </location>
</feature>
<dbReference type="RefSeq" id="WP_147279201.1">
    <property type="nucleotide sequence ID" value="NZ_JAAFNO010000001.1"/>
</dbReference>
<accession>A0AA46H0D7</accession>
<proteinExistence type="predicted"/>
<reference evidence="3 4" key="1">
    <citation type="submission" date="2018-06" db="EMBL/GenBank/DDBJ databases">
        <authorList>
            <consortium name="Pathogen Informatics"/>
            <person name="Doyle S."/>
        </authorList>
    </citation>
    <scope>NUCLEOTIDE SEQUENCE [LARGE SCALE GENOMIC DNA]</scope>
    <source>
        <strain evidence="3 4">NCTC7915</strain>
    </source>
</reference>
<dbReference type="NCBIfam" id="NF041681">
    <property type="entry name" value="HGxxPAAW"/>
    <property type="match status" value="1"/>
</dbReference>
<comment type="caution">
    <text evidence="3">The sequence shown here is derived from an EMBL/GenBank/DDBJ whole genome shotgun (WGS) entry which is preliminary data.</text>
</comment>
<dbReference type="AlphaFoldDB" id="A0AA46H0D7"/>
<organism evidence="3 4">
    <name type="scientific">Dermatophilus congolensis</name>
    <dbReference type="NCBI Taxonomy" id="1863"/>
    <lineage>
        <taxon>Bacteria</taxon>
        <taxon>Bacillati</taxon>
        <taxon>Actinomycetota</taxon>
        <taxon>Actinomycetes</taxon>
        <taxon>Micrococcales</taxon>
        <taxon>Dermatophilaceae</taxon>
        <taxon>Dermatophilus</taxon>
    </lineage>
</organism>
<feature type="region of interest" description="Disordered" evidence="1">
    <location>
        <begin position="1"/>
        <end position="22"/>
    </location>
</feature>
<gene>
    <name evidence="3" type="ORF">NCTC7915_01182</name>
</gene>
<sequence length="81" mass="8537">MSHQAPEPVQQSTHAEPGHGNTPAAWTGTVILLVASALISLGMVLGQSWMWIVGVVGVVAGVVVWAAMNRMGFNQEKPHGH</sequence>
<evidence type="ECO:0000313" key="3">
    <source>
        <dbReference type="EMBL" id="STD09317.1"/>
    </source>
</evidence>